<dbReference type="SMART" id="SM00225">
    <property type="entry name" value="BTB"/>
    <property type="match status" value="2"/>
</dbReference>
<reference evidence="4" key="1">
    <citation type="submission" date="2024-10" db="EMBL/GenBank/DDBJ databases">
        <authorList>
            <person name="Ryan C."/>
        </authorList>
    </citation>
    <scope>NUCLEOTIDE SEQUENCE [LARGE SCALE GENOMIC DNA]</scope>
</reference>
<dbReference type="InterPro" id="IPR011333">
    <property type="entry name" value="SKP1/BTB/POZ_sf"/>
</dbReference>
<comment type="pathway">
    <text evidence="1">Protein modification; protein ubiquitination.</text>
</comment>
<evidence type="ECO:0000313" key="5">
    <source>
        <dbReference type="Proteomes" id="UP001497457"/>
    </source>
</evidence>
<comment type="similarity">
    <text evidence="2">Belongs to the Tdpoz family.</text>
</comment>
<dbReference type="InterPro" id="IPR045005">
    <property type="entry name" value="BPM1-6"/>
</dbReference>
<dbReference type="PANTHER" id="PTHR26379">
    <property type="entry name" value="BTB/POZ AND MATH DOMAIN-CONTAINING PROTEIN 1"/>
    <property type="match status" value="1"/>
</dbReference>
<feature type="domain" description="BTB" evidence="3">
    <location>
        <begin position="548"/>
        <end position="615"/>
    </location>
</feature>
<dbReference type="SUPFAM" id="SSF49599">
    <property type="entry name" value="TRAF domain-like"/>
    <property type="match status" value="1"/>
</dbReference>
<dbReference type="AlphaFoldDB" id="A0ABC8VYG1"/>
<name>A0ABC8VYG1_9POAL</name>
<evidence type="ECO:0000256" key="1">
    <source>
        <dbReference type="ARBA" id="ARBA00004906"/>
    </source>
</evidence>
<dbReference type="Proteomes" id="UP001497457">
    <property type="component" value="Chromosome 11b"/>
</dbReference>
<keyword evidence="5" id="KW-1185">Reference proteome</keyword>
<proteinExistence type="inferred from homology"/>
<dbReference type="InterPro" id="IPR000210">
    <property type="entry name" value="BTB/POZ_dom"/>
</dbReference>
<organism evidence="4 5">
    <name type="scientific">Urochloa decumbens</name>
    <dbReference type="NCBI Taxonomy" id="240449"/>
    <lineage>
        <taxon>Eukaryota</taxon>
        <taxon>Viridiplantae</taxon>
        <taxon>Streptophyta</taxon>
        <taxon>Embryophyta</taxon>
        <taxon>Tracheophyta</taxon>
        <taxon>Spermatophyta</taxon>
        <taxon>Magnoliopsida</taxon>
        <taxon>Liliopsida</taxon>
        <taxon>Poales</taxon>
        <taxon>Poaceae</taxon>
        <taxon>PACMAD clade</taxon>
        <taxon>Panicoideae</taxon>
        <taxon>Panicodae</taxon>
        <taxon>Paniceae</taxon>
        <taxon>Melinidinae</taxon>
        <taxon>Urochloa</taxon>
    </lineage>
</organism>
<dbReference type="Gene3D" id="3.30.710.10">
    <property type="entry name" value="Potassium Channel Kv1.1, Chain A"/>
    <property type="match status" value="2"/>
</dbReference>
<dbReference type="PANTHER" id="PTHR26379:SF180">
    <property type="entry name" value="TRAF TRANSCRIPTION FACTOR"/>
    <property type="match status" value="1"/>
</dbReference>
<protein>
    <recommendedName>
        <fullName evidence="3">BTB domain-containing protein</fullName>
    </recommendedName>
</protein>
<dbReference type="Pfam" id="PF00651">
    <property type="entry name" value="BTB"/>
    <property type="match status" value="2"/>
</dbReference>
<dbReference type="PROSITE" id="PS50097">
    <property type="entry name" value="BTB"/>
    <property type="match status" value="2"/>
</dbReference>
<evidence type="ECO:0000256" key="2">
    <source>
        <dbReference type="ARBA" id="ARBA00010846"/>
    </source>
</evidence>
<evidence type="ECO:0000259" key="3">
    <source>
        <dbReference type="PROSITE" id="PS50097"/>
    </source>
</evidence>
<sequence length="729" mass="81008">MNHTITQTGEVVTSVLQIKIDGFSIAKANMKDYTDSFKSTCNIDGYDWEIRFLGDRDDHPGLELVFLGESRTSLMAVLSVKVVTGDQRRYDESLPLKENKTMPKAFHRRLDRSLPIYIVPRDKEDGYFETCSTLTLECSVTVFREPAQPEGAIPVPASNLTQHLGELLRSQAAGDVVFSVQGESFAAHKSVIAARSPVFMAEFFTDRKEENSSQSVEIQDMDVTVFEAMLGFIYTDAVPELDEKSEAAATMAFAEKMLVAAVRYGLDRLKVMCERRLALAMDASTVASILSLAAQQNCSWLKAQCIEFITGGSQENLDVMLVTEGYKHLAASSPLMMTELLKAAHMKKCTCSCKTLPDVSHQDKLRILRSTQAATLPTVKHTFTELSEGVQSVYLLKIDGFSVTKATIGNKTNCIKSRCNVDGYDLEIRFYPAYHDLRDSYYSAVQLAFLGKACTQGVEARLSGRLVQYQGSGVSPIECKPESKVFRQPSDCTSAIYIGKGRSRNSQPPASLTVECTITMFRDLKSIRLPTSDLHQQLDELFNSQIGADVMFTVSGESFLAHKNILAARSPVFKAEFYGEMEENTSCHVEIKDMEAQVFQAMLHFIYTDMVPREFDNQSETVDGTVMAEHLLVAADRYGLDRLKVMSEHRLSLSIGTETVASTLTLAEQFNCSHLKARCIEFISGGSSKQLDAVLETEGYRNLEVSSPSVLTEIIKATHRNKRSRTTDS</sequence>
<dbReference type="Pfam" id="PF24570">
    <property type="entry name" value="BACK_BPM_SPOP"/>
    <property type="match status" value="2"/>
</dbReference>
<dbReference type="SUPFAM" id="SSF54695">
    <property type="entry name" value="POZ domain"/>
    <property type="match status" value="2"/>
</dbReference>
<dbReference type="EMBL" id="OZ075121">
    <property type="protein sequence ID" value="CAL4899229.1"/>
    <property type="molecule type" value="Genomic_DNA"/>
</dbReference>
<evidence type="ECO:0000313" key="4">
    <source>
        <dbReference type="EMBL" id="CAL4899229.1"/>
    </source>
</evidence>
<dbReference type="FunFam" id="3.30.710.10:FF:000159">
    <property type="entry name" value="Speckle-type POZ protein B"/>
    <property type="match status" value="1"/>
</dbReference>
<dbReference type="Gene3D" id="1.25.40.420">
    <property type="match status" value="2"/>
</dbReference>
<accession>A0ABC8VYG1</accession>
<feature type="domain" description="BTB" evidence="3">
    <location>
        <begin position="174"/>
        <end position="242"/>
    </location>
</feature>
<gene>
    <name evidence="4" type="ORF">URODEC1_LOCUS8123</name>
</gene>
<dbReference type="InterPro" id="IPR056423">
    <property type="entry name" value="BACK_BPM_SPOP"/>
</dbReference>